<keyword evidence="2" id="KW-1185">Reference proteome</keyword>
<dbReference type="EMBL" id="JAMYWD010000008">
    <property type="protein sequence ID" value="KAJ4964505.1"/>
    <property type="molecule type" value="Genomic_DNA"/>
</dbReference>
<accession>A0A9Q0K6S5</accession>
<comment type="caution">
    <text evidence="1">The sequence shown here is derived from an EMBL/GenBank/DDBJ whole genome shotgun (WGS) entry which is preliminary data.</text>
</comment>
<protein>
    <submittedName>
        <fullName evidence="1">Uncharacterized protein</fullName>
    </submittedName>
</protein>
<gene>
    <name evidence="1" type="ORF">NE237_024444</name>
</gene>
<organism evidence="1 2">
    <name type="scientific">Protea cynaroides</name>
    <dbReference type="NCBI Taxonomy" id="273540"/>
    <lineage>
        <taxon>Eukaryota</taxon>
        <taxon>Viridiplantae</taxon>
        <taxon>Streptophyta</taxon>
        <taxon>Embryophyta</taxon>
        <taxon>Tracheophyta</taxon>
        <taxon>Spermatophyta</taxon>
        <taxon>Magnoliopsida</taxon>
        <taxon>Proteales</taxon>
        <taxon>Proteaceae</taxon>
        <taxon>Protea</taxon>
    </lineage>
</organism>
<name>A0A9Q0K6S5_9MAGN</name>
<evidence type="ECO:0000313" key="1">
    <source>
        <dbReference type="EMBL" id="KAJ4964505.1"/>
    </source>
</evidence>
<dbReference type="Proteomes" id="UP001141806">
    <property type="component" value="Unassembled WGS sequence"/>
</dbReference>
<reference evidence="1" key="1">
    <citation type="journal article" date="2023" name="Plant J.">
        <title>The genome of the king protea, Protea cynaroides.</title>
        <authorList>
            <person name="Chang J."/>
            <person name="Duong T.A."/>
            <person name="Schoeman C."/>
            <person name="Ma X."/>
            <person name="Roodt D."/>
            <person name="Barker N."/>
            <person name="Li Z."/>
            <person name="Van de Peer Y."/>
            <person name="Mizrachi E."/>
        </authorList>
    </citation>
    <scope>NUCLEOTIDE SEQUENCE</scope>
    <source>
        <tissue evidence="1">Young leaves</tissue>
    </source>
</reference>
<evidence type="ECO:0000313" key="2">
    <source>
        <dbReference type="Proteomes" id="UP001141806"/>
    </source>
</evidence>
<proteinExistence type="predicted"/>
<dbReference type="AlphaFoldDB" id="A0A9Q0K6S5"/>
<sequence length="143" mass="15640">MHLVDGSVPSLVTSDPLWYENDQMLLSWINATLNESILPYLIGVSFSKKAWDLLKQSNSKPSQISLLPEVRLSGMMTSSSSSLMVYHHNTASSVLQSEAGPVLTALPIDEVHMLLICEELIVTDNTPHDTSSAQQNQPNGMSS</sequence>